<protein>
    <submittedName>
        <fullName evidence="1">DUF5946 family protein</fullName>
    </submittedName>
</protein>
<comment type="caution">
    <text evidence="1">The sequence shown here is derived from an EMBL/GenBank/DDBJ whole genome shotgun (WGS) entry which is preliminary data.</text>
</comment>
<dbReference type="Pfam" id="PF19371">
    <property type="entry name" value="DUF5946"/>
    <property type="match status" value="1"/>
</dbReference>
<dbReference type="InterPro" id="IPR045990">
    <property type="entry name" value="DUF5946"/>
</dbReference>
<proteinExistence type="predicted"/>
<organism evidence="1 3">
    <name type="scientific">Methanobacterium veterum</name>
    <dbReference type="NCBI Taxonomy" id="408577"/>
    <lineage>
        <taxon>Archaea</taxon>
        <taxon>Methanobacteriati</taxon>
        <taxon>Methanobacteriota</taxon>
        <taxon>Methanomada group</taxon>
        <taxon>Methanobacteria</taxon>
        <taxon>Methanobacteriales</taxon>
        <taxon>Methanobacteriaceae</taxon>
        <taxon>Methanobacterium</taxon>
    </lineage>
</organism>
<dbReference type="EMBL" id="JAPVES010000024">
    <property type="protein sequence ID" value="MCZ3371141.1"/>
    <property type="molecule type" value="Genomic_DNA"/>
</dbReference>
<sequence>MNSEKPEQEMFYKLSCYTQAHPDPSFIHQHAVDAFGAQYADENTKPIGLAFALIGLYLYLEKDFTGREVQIAHVKLAKHRKEWPKFHLPVPRGHVTVYDVLDAPRGPKRDEMIYKWCISVWDAYSDSHEKVADLVQSELYNRQKKRKNLCYNPR</sequence>
<evidence type="ECO:0000313" key="3">
    <source>
        <dbReference type="Proteomes" id="UP001068021"/>
    </source>
</evidence>
<evidence type="ECO:0000313" key="2">
    <source>
        <dbReference type="EMBL" id="MCZ3371141.1"/>
    </source>
</evidence>
<evidence type="ECO:0000313" key="1">
    <source>
        <dbReference type="EMBL" id="MCZ3365677.1"/>
    </source>
</evidence>
<gene>
    <name evidence="2" type="ORF">O3H35_00665</name>
    <name evidence="1" type="ORF">O3H54_07250</name>
</gene>
<dbReference type="Proteomes" id="UP001074446">
    <property type="component" value="Unassembled WGS sequence"/>
</dbReference>
<reference evidence="1" key="1">
    <citation type="submission" date="2022-12" db="EMBL/GenBank/DDBJ databases">
        <title>Reclassification of two methanogenic archaea species isolated from the Kolyma lowland permafrost.</title>
        <authorList>
            <person name="Trubitsyn V.E."/>
            <person name="Rivkina E.M."/>
            <person name="Shcherbakova V.A."/>
        </authorList>
    </citation>
    <scope>NUCLEOTIDE SEQUENCE</scope>
    <source>
        <strain evidence="1">M2</strain>
        <strain evidence="2">MK4</strain>
    </source>
</reference>
<keyword evidence="3" id="KW-1185">Reference proteome</keyword>
<name>A0A9E4ZU51_9EURY</name>
<dbReference type="Proteomes" id="UP001068021">
    <property type="component" value="Unassembled WGS sequence"/>
</dbReference>
<dbReference type="EMBL" id="JAPVER010000020">
    <property type="protein sequence ID" value="MCZ3365677.1"/>
    <property type="molecule type" value="Genomic_DNA"/>
</dbReference>
<accession>A0A9E4ZU51</accession>
<dbReference type="RefSeq" id="WP_048081997.1">
    <property type="nucleotide sequence ID" value="NZ_JAPVER010000020.1"/>
</dbReference>
<dbReference type="AlphaFoldDB" id="A0A9E4ZU51"/>